<keyword evidence="2" id="KW-0786">Thiamine pyrophosphate</keyword>
<sequence>MNGAQSLFKALVDAGLTTCFANPGTSEMQLVYEIGRNDKVRAVLCLQEDVVTGAADGYGRMTGMPAFTLLHVASGFANGIAMLHNAGRANTPLVNVVGANASYHQPNFPEHELINGRITDFTRVVSHWSAEARSASELGELGAQAAALAKTGKLCTIVAPTNRHWDEANPPPAMPEAQGLPRVAGEAVATAAAMLKNGRKTGLVLGNRALHGAALETAAEIAAATGASLLAETFASRYLARGAGRPVIETIPYEFEMGVKFLSGFEQLVFVGAAFPVATFAYRNKPMYKTPADCALFTMASVSEDMDDALARLSQELAAAGAKVPRNGRAAGEAPKGALTAGSIGQSLALLMPENAILVDEAATNGMAIIEATKQAAPHDYLNPLNGGAIGGGLPMALGAAIACPARKVVHLQADGSGMYTVQALWSMARERADVVIVLLKNDAYSILDLELARVRDGAANSRMMALTSLGDPTLDWVSIATGLGVPASRASSAEDFHARFKAALGSKGPQLIECQLPITAEWRALEDYVQKNR</sequence>
<dbReference type="GO" id="GO:0030976">
    <property type="term" value="F:thiamine pyrophosphate binding"/>
    <property type="evidence" value="ECO:0007669"/>
    <property type="project" value="InterPro"/>
</dbReference>
<protein>
    <submittedName>
        <fullName evidence="5">Acetolactate synthase large subunit</fullName>
    </submittedName>
</protein>
<dbReference type="PANTHER" id="PTHR18968">
    <property type="entry name" value="THIAMINE PYROPHOSPHATE ENZYMES"/>
    <property type="match status" value="1"/>
</dbReference>
<dbReference type="SUPFAM" id="SSF52518">
    <property type="entry name" value="Thiamin diphosphate-binding fold (THDP-binding)"/>
    <property type="match status" value="2"/>
</dbReference>
<dbReference type="GO" id="GO:0044281">
    <property type="term" value="P:small molecule metabolic process"/>
    <property type="evidence" value="ECO:0007669"/>
    <property type="project" value="UniProtKB-ARBA"/>
</dbReference>
<keyword evidence="6" id="KW-1185">Reference proteome</keyword>
<evidence type="ECO:0000256" key="2">
    <source>
        <dbReference type="ARBA" id="ARBA00023052"/>
    </source>
</evidence>
<dbReference type="CDD" id="cd02002">
    <property type="entry name" value="TPP_BFDC"/>
    <property type="match status" value="1"/>
</dbReference>
<dbReference type="Gene3D" id="3.40.50.970">
    <property type="match status" value="2"/>
</dbReference>
<evidence type="ECO:0000313" key="6">
    <source>
        <dbReference type="Proteomes" id="UP000248795"/>
    </source>
</evidence>
<dbReference type="Pfam" id="PF02775">
    <property type="entry name" value="TPP_enzyme_C"/>
    <property type="match status" value="1"/>
</dbReference>
<dbReference type="AlphaFoldDB" id="A0A2W2B0S1"/>
<dbReference type="InterPro" id="IPR045229">
    <property type="entry name" value="TPP_enz"/>
</dbReference>
<dbReference type="GO" id="GO:0003984">
    <property type="term" value="F:acetolactate synthase activity"/>
    <property type="evidence" value="ECO:0007669"/>
    <property type="project" value="TreeGrafter"/>
</dbReference>
<dbReference type="InterPro" id="IPR012001">
    <property type="entry name" value="Thiamin_PyroP_enz_TPP-bd_dom"/>
</dbReference>
<dbReference type="PANTHER" id="PTHR18968:SF86">
    <property type="entry name" value="ACETOLACTATE SYNTHASE LARGE SUBUNIT ILVX-RELATED"/>
    <property type="match status" value="1"/>
</dbReference>
<evidence type="ECO:0000313" key="5">
    <source>
        <dbReference type="EMBL" id="PZF78510.1"/>
    </source>
</evidence>
<dbReference type="InterPro" id="IPR011766">
    <property type="entry name" value="TPP_enzyme_TPP-bd"/>
</dbReference>
<organism evidence="5 6">
    <name type="scientific">Aestuariivirga litoralis</name>
    <dbReference type="NCBI Taxonomy" id="2650924"/>
    <lineage>
        <taxon>Bacteria</taxon>
        <taxon>Pseudomonadati</taxon>
        <taxon>Pseudomonadota</taxon>
        <taxon>Alphaproteobacteria</taxon>
        <taxon>Hyphomicrobiales</taxon>
        <taxon>Aestuariivirgaceae</taxon>
        <taxon>Aestuariivirga</taxon>
    </lineage>
</organism>
<name>A0A2W2B0S1_9HYPH</name>
<dbReference type="EMBL" id="QKVK01000001">
    <property type="protein sequence ID" value="PZF78510.1"/>
    <property type="molecule type" value="Genomic_DNA"/>
</dbReference>
<evidence type="ECO:0000259" key="4">
    <source>
        <dbReference type="Pfam" id="PF02776"/>
    </source>
</evidence>
<accession>A0A2W2B0S1</accession>
<proteinExistence type="inferred from homology"/>
<dbReference type="InterPro" id="IPR029061">
    <property type="entry name" value="THDP-binding"/>
</dbReference>
<feature type="domain" description="Thiamine pyrophosphate enzyme TPP-binding" evidence="3">
    <location>
        <begin position="367"/>
        <end position="515"/>
    </location>
</feature>
<dbReference type="Pfam" id="PF02776">
    <property type="entry name" value="TPP_enzyme_N"/>
    <property type="match status" value="1"/>
</dbReference>
<evidence type="ECO:0000256" key="1">
    <source>
        <dbReference type="ARBA" id="ARBA00007812"/>
    </source>
</evidence>
<comment type="caution">
    <text evidence="5">The sequence shown here is derived from an EMBL/GenBank/DDBJ whole genome shotgun (WGS) entry which is preliminary data.</text>
</comment>
<dbReference type="GO" id="GO:0050660">
    <property type="term" value="F:flavin adenine dinucleotide binding"/>
    <property type="evidence" value="ECO:0007669"/>
    <property type="project" value="TreeGrafter"/>
</dbReference>
<reference evidence="6" key="1">
    <citation type="submission" date="2018-06" db="EMBL/GenBank/DDBJ databases">
        <title>Aestuariibacter litoralis strain KCTC 52945T.</title>
        <authorList>
            <person name="Li X."/>
            <person name="Salam N."/>
            <person name="Li J.-L."/>
            <person name="Chen Y.-M."/>
            <person name="Yang Z.-W."/>
            <person name="Zhang L.-Y."/>
            <person name="Han M.-X."/>
            <person name="Xiao M."/>
            <person name="Li W.-J."/>
        </authorList>
    </citation>
    <scope>NUCLEOTIDE SEQUENCE [LARGE SCALE GENOMIC DNA]</scope>
    <source>
        <strain evidence="6">KCTC 52945</strain>
    </source>
</reference>
<comment type="similarity">
    <text evidence="1">Belongs to the TPP enzyme family.</text>
</comment>
<dbReference type="CDD" id="cd07035">
    <property type="entry name" value="TPP_PYR_POX_like"/>
    <property type="match status" value="1"/>
</dbReference>
<gene>
    <name evidence="5" type="ORF">DK847_01480</name>
</gene>
<evidence type="ECO:0000259" key="3">
    <source>
        <dbReference type="Pfam" id="PF02775"/>
    </source>
</evidence>
<dbReference type="NCBIfam" id="NF005760">
    <property type="entry name" value="PRK07586.1"/>
    <property type="match status" value="1"/>
</dbReference>
<dbReference type="RefSeq" id="WP_111195837.1">
    <property type="nucleotide sequence ID" value="NZ_QKVK01000001.1"/>
</dbReference>
<dbReference type="Proteomes" id="UP000248795">
    <property type="component" value="Unassembled WGS sequence"/>
</dbReference>
<feature type="domain" description="Thiamine pyrophosphate enzyme N-terminal TPP-binding" evidence="4">
    <location>
        <begin position="1"/>
        <end position="106"/>
    </location>
</feature>